<feature type="domain" description="Nuclear receptor" evidence="9">
    <location>
        <begin position="3"/>
        <end position="79"/>
    </location>
</feature>
<evidence type="ECO:0000313" key="12">
    <source>
        <dbReference type="Proteomes" id="UP001328107"/>
    </source>
</evidence>
<dbReference type="SUPFAM" id="SSF57716">
    <property type="entry name" value="Glucocorticoid receptor-like (DNA-binding domain)"/>
    <property type="match status" value="1"/>
</dbReference>
<keyword evidence="1" id="KW-0479">Metal-binding</keyword>
<protein>
    <recommendedName>
        <fullName evidence="13">Nuclear receptor</fullName>
    </recommendedName>
</protein>
<dbReference type="InterPro" id="IPR035500">
    <property type="entry name" value="NHR-like_dom_sf"/>
</dbReference>
<evidence type="ECO:0000256" key="2">
    <source>
        <dbReference type="ARBA" id="ARBA00022771"/>
    </source>
</evidence>
<dbReference type="Pfam" id="PF00104">
    <property type="entry name" value="Hormone_recep"/>
    <property type="match status" value="1"/>
</dbReference>
<reference evidence="12" key="1">
    <citation type="submission" date="2022-10" db="EMBL/GenBank/DDBJ databases">
        <title>Genome assembly of Pristionchus species.</title>
        <authorList>
            <person name="Yoshida K."/>
            <person name="Sommer R.J."/>
        </authorList>
    </citation>
    <scope>NUCLEOTIDE SEQUENCE [LARGE SCALE GENOMIC DNA]</scope>
    <source>
        <strain evidence="12">RS5460</strain>
    </source>
</reference>
<dbReference type="InterPro" id="IPR001628">
    <property type="entry name" value="Znf_hrmn_rcpt"/>
</dbReference>
<proteinExistence type="predicted"/>
<dbReference type="GO" id="GO:0043565">
    <property type="term" value="F:sequence-specific DNA binding"/>
    <property type="evidence" value="ECO:0007669"/>
    <property type="project" value="InterPro"/>
</dbReference>
<feature type="domain" description="NR LBD" evidence="10">
    <location>
        <begin position="94"/>
        <end position="367"/>
    </location>
</feature>
<dbReference type="GO" id="GO:0003700">
    <property type="term" value="F:DNA-binding transcription factor activity"/>
    <property type="evidence" value="ECO:0007669"/>
    <property type="project" value="InterPro"/>
</dbReference>
<evidence type="ECO:0000256" key="4">
    <source>
        <dbReference type="ARBA" id="ARBA00023015"/>
    </source>
</evidence>
<sequence>MDNPNCLICTVPISVARLGVDACRACAAFFKRAYISGRTYTCRQGDRKCAFRKYEKFACRSCRYDRCVELGMIQAMSKRQKALEAEGDESQLRPSPSTTESLLGIMEEQRPTNFRASYDRRLVQEKRYAAMNNLKRLNHPTEELYVSTVSSVYESFRILIKESITILQNVFEDFERHCIAHKVILFKNFLGKFCMAEGVYLSLRYFRNNTFNFMTSLITCADSNDLDGWVTDADNIERKDDFRAAMKGFSKDYIDLLVPMLKMEECSAREFHALIVLAYCDVDPSLNLPEEIVERARLTKARVFEELQEYYRTELGLKEFSGRLGTLMTVAYGVGEAGNLMYEEMRMYSTMFGVYSDDQLFRELFFE</sequence>
<evidence type="ECO:0000256" key="8">
    <source>
        <dbReference type="ARBA" id="ARBA00023242"/>
    </source>
</evidence>
<dbReference type="Gene3D" id="3.30.50.10">
    <property type="entry name" value="Erythroid Transcription Factor GATA-1, subunit A"/>
    <property type="match status" value="1"/>
</dbReference>
<evidence type="ECO:0000313" key="11">
    <source>
        <dbReference type="EMBL" id="GMR61243.1"/>
    </source>
</evidence>
<dbReference type="GO" id="GO:0005634">
    <property type="term" value="C:nucleus"/>
    <property type="evidence" value="ECO:0007669"/>
    <property type="project" value="TreeGrafter"/>
</dbReference>
<keyword evidence="8" id="KW-0539">Nucleus</keyword>
<keyword evidence="3" id="KW-0862">Zinc</keyword>
<dbReference type="Gene3D" id="1.10.565.10">
    <property type="entry name" value="Retinoid X Receptor"/>
    <property type="match status" value="1"/>
</dbReference>
<evidence type="ECO:0000256" key="5">
    <source>
        <dbReference type="ARBA" id="ARBA00023125"/>
    </source>
</evidence>
<keyword evidence="6" id="KW-0804">Transcription</keyword>
<organism evidence="11 12">
    <name type="scientific">Pristionchus mayeri</name>
    <dbReference type="NCBI Taxonomy" id="1317129"/>
    <lineage>
        <taxon>Eukaryota</taxon>
        <taxon>Metazoa</taxon>
        <taxon>Ecdysozoa</taxon>
        <taxon>Nematoda</taxon>
        <taxon>Chromadorea</taxon>
        <taxon>Rhabditida</taxon>
        <taxon>Rhabditina</taxon>
        <taxon>Diplogasteromorpha</taxon>
        <taxon>Diplogasteroidea</taxon>
        <taxon>Neodiplogasteridae</taxon>
        <taxon>Pristionchus</taxon>
    </lineage>
</organism>
<evidence type="ECO:0000256" key="6">
    <source>
        <dbReference type="ARBA" id="ARBA00023163"/>
    </source>
</evidence>
<evidence type="ECO:0000256" key="7">
    <source>
        <dbReference type="ARBA" id="ARBA00023170"/>
    </source>
</evidence>
<gene>
    <name evidence="11" type="ORF">PMAYCL1PPCAC_31438</name>
</gene>
<keyword evidence="2" id="KW-0863">Zinc-finger</keyword>
<evidence type="ECO:0000259" key="10">
    <source>
        <dbReference type="PROSITE" id="PS51843"/>
    </source>
</evidence>
<accession>A0AAN5ICL6</accession>
<dbReference type="Pfam" id="PF00105">
    <property type="entry name" value="zf-C4"/>
    <property type="match status" value="1"/>
</dbReference>
<dbReference type="SUPFAM" id="SSF48508">
    <property type="entry name" value="Nuclear receptor ligand-binding domain"/>
    <property type="match status" value="1"/>
</dbReference>
<evidence type="ECO:0000256" key="1">
    <source>
        <dbReference type="ARBA" id="ARBA00022723"/>
    </source>
</evidence>
<dbReference type="SMART" id="SM00430">
    <property type="entry name" value="HOLI"/>
    <property type="match status" value="1"/>
</dbReference>
<dbReference type="PRINTS" id="PR00047">
    <property type="entry name" value="STROIDFINGER"/>
</dbReference>
<evidence type="ECO:0008006" key="13">
    <source>
        <dbReference type="Google" id="ProtNLM"/>
    </source>
</evidence>
<dbReference type="InterPro" id="IPR013088">
    <property type="entry name" value="Znf_NHR/GATA"/>
</dbReference>
<keyword evidence="12" id="KW-1185">Reference proteome</keyword>
<dbReference type="PROSITE" id="PS51030">
    <property type="entry name" value="NUCLEAR_REC_DBD_2"/>
    <property type="match status" value="1"/>
</dbReference>
<comment type="caution">
    <text evidence="11">The sequence shown here is derived from an EMBL/GenBank/DDBJ whole genome shotgun (WGS) entry which is preliminary data.</text>
</comment>
<dbReference type="PANTHER" id="PTHR46011:SF6">
    <property type="entry name" value="HIGH ZINC ACTIVATED NUCLEAR RECEPTOR PROTEIN"/>
    <property type="match status" value="1"/>
</dbReference>
<dbReference type="Proteomes" id="UP001328107">
    <property type="component" value="Unassembled WGS sequence"/>
</dbReference>
<evidence type="ECO:0000256" key="3">
    <source>
        <dbReference type="ARBA" id="ARBA00022833"/>
    </source>
</evidence>
<keyword evidence="4" id="KW-0805">Transcription regulation</keyword>
<name>A0AAN5ICL6_9BILA</name>
<dbReference type="AlphaFoldDB" id="A0AAN5ICL6"/>
<dbReference type="PROSITE" id="PS51843">
    <property type="entry name" value="NR_LBD"/>
    <property type="match status" value="1"/>
</dbReference>
<keyword evidence="7" id="KW-0675">Receptor</keyword>
<dbReference type="SMART" id="SM00399">
    <property type="entry name" value="ZnF_C4"/>
    <property type="match status" value="1"/>
</dbReference>
<evidence type="ECO:0000259" key="9">
    <source>
        <dbReference type="PROSITE" id="PS51030"/>
    </source>
</evidence>
<dbReference type="InterPro" id="IPR000536">
    <property type="entry name" value="Nucl_hrmn_rcpt_lig-bd"/>
</dbReference>
<dbReference type="GO" id="GO:0008270">
    <property type="term" value="F:zinc ion binding"/>
    <property type="evidence" value="ECO:0007669"/>
    <property type="project" value="UniProtKB-KW"/>
</dbReference>
<keyword evidence="5" id="KW-0238">DNA-binding</keyword>
<dbReference type="PANTHER" id="PTHR46011">
    <property type="entry name" value="NUCLEAR HORMONE RECEPTOR FAMILY MEMBER NHR-86-RELATED"/>
    <property type="match status" value="1"/>
</dbReference>
<dbReference type="EMBL" id="BTRK01000006">
    <property type="protein sequence ID" value="GMR61243.1"/>
    <property type="molecule type" value="Genomic_DNA"/>
</dbReference>